<organism evidence="2 3">
    <name type="scientific">Hydnum rufescens UP504</name>
    <dbReference type="NCBI Taxonomy" id="1448309"/>
    <lineage>
        <taxon>Eukaryota</taxon>
        <taxon>Fungi</taxon>
        <taxon>Dikarya</taxon>
        <taxon>Basidiomycota</taxon>
        <taxon>Agaricomycotina</taxon>
        <taxon>Agaricomycetes</taxon>
        <taxon>Cantharellales</taxon>
        <taxon>Hydnaceae</taxon>
        <taxon>Hydnum</taxon>
    </lineage>
</organism>
<comment type="caution">
    <text evidence="2">The sequence shown here is derived from an EMBL/GenBank/DDBJ whole genome shotgun (WGS) entry which is preliminary data.</text>
</comment>
<feature type="region of interest" description="Disordered" evidence="1">
    <location>
        <begin position="30"/>
        <end position="50"/>
    </location>
</feature>
<sequence length="373" mass="42860">MVLSSSSSTLIPMNPLPLLPLHELVTVVPQTPSPEQSSVRTSVSLGDPIPNPRTLTEQIKKFNITVKYLENFHYENKLMLQDKETVQKLKASVKTQPPDDVNSHSMDSEPTSLQSNEMSTPMDTCDTESPIQLKIPEHFYLHKHCSHIAGSKKTQRYSQTSYKVYLDRERAKQLEEIRAKYYEKRESHVGQLAQLGTTLVHTNNILLDHITHFNNLSKKINARNEESICLYSYALVSSQQIELTQSDKFSRIFSLATDIVRQEEELYSPIYTFCLHRCFARCLTNLLDVFADGSRFVSPLKCQPYAIEKYTCTVQEIQTKLCDKEWALLKLDPHPFKLADISGHNPILPPISPMQEEEEEDDMIEVENKVEEW</sequence>
<reference evidence="2" key="1">
    <citation type="journal article" date="2020" name="Nat. Commun.">
        <title>Large-scale genome sequencing of mycorrhizal fungi provides insights into the early evolution of symbiotic traits.</title>
        <authorList>
            <person name="Miyauchi S."/>
            <person name="Kiss E."/>
            <person name="Kuo A."/>
            <person name="Drula E."/>
            <person name="Kohler A."/>
            <person name="Sanchez-Garcia M."/>
            <person name="Morin E."/>
            <person name="Andreopoulos B."/>
            <person name="Barry K.W."/>
            <person name="Bonito G."/>
            <person name="Buee M."/>
            <person name="Carver A."/>
            <person name="Chen C."/>
            <person name="Cichocki N."/>
            <person name="Clum A."/>
            <person name="Culley D."/>
            <person name="Crous P.W."/>
            <person name="Fauchery L."/>
            <person name="Girlanda M."/>
            <person name="Hayes R.D."/>
            <person name="Keri Z."/>
            <person name="LaButti K."/>
            <person name="Lipzen A."/>
            <person name="Lombard V."/>
            <person name="Magnuson J."/>
            <person name="Maillard F."/>
            <person name="Murat C."/>
            <person name="Nolan M."/>
            <person name="Ohm R.A."/>
            <person name="Pangilinan J."/>
            <person name="Pereira M.F."/>
            <person name="Perotto S."/>
            <person name="Peter M."/>
            <person name="Pfister S."/>
            <person name="Riley R."/>
            <person name="Sitrit Y."/>
            <person name="Stielow J.B."/>
            <person name="Szollosi G."/>
            <person name="Zifcakova L."/>
            <person name="Stursova M."/>
            <person name="Spatafora J.W."/>
            <person name="Tedersoo L."/>
            <person name="Vaario L.M."/>
            <person name="Yamada A."/>
            <person name="Yan M."/>
            <person name="Wang P."/>
            <person name="Xu J."/>
            <person name="Bruns T."/>
            <person name="Baldrian P."/>
            <person name="Vilgalys R."/>
            <person name="Dunand C."/>
            <person name="Henrissat B."/>
            <person name="Grigoriev I.V."/>
            <person name="Hibbett D."/>
            <person name="Nagy L.G."/>
            <person name="Martin F.M."/>
        </authorList>
    </citation>
    <scope>NUCLEOTIDE SEQUENCE</scope>
    <source>
        <strain evidence="2">UP504</strain>
    </source>
</reference>
<dbReference type="Proteomes" id="UP000886523">
    <property type="component" value="Unassembled WGS sequence"/>
</dbReference>
<evidence type="ECO:0000313" key="2">
    <source>
        <dbReference type="EMBL" id="KAF9513373.1"/>
    </source>
</evidence>
<name>A0A9P6AWM6_9AGAM</name>
<dbReference type="EMBL" id="MU128973">
    <property type="protein sequence ID" value="KAF9513373.1"/>
    <property type="molecule type" value="Genomic_DNA"/>
</dbReference>
<keyword evidence="3" id="KW-1185">Reference proteome</keyword>
<dbReference type="AlphaFoldDB" id="A0A9P6AWM6"/>
<gene>
    <name evidence="2" type="ORF">BS47DRAFT_1393348</name>
</gene>
<feature type="region of interest" description="Disordered" evidence="1">
    <location>
        <begin position="90"/>
        <end position="125"/>
    </location>
</feature>
<protein>
    <submittedName>
        <fullName evidence="2">Uncharacterized protein</fullName>
    </submittedName>
</protein>
<proteinExistence type="predicted"/>
<feature type="compositionally biased region" description="Polar residues" evidence="1">
    <location>
        <begin position="103"/>
        <end position="125"/>
    </location>
</feature>
<accession>A0A9P6AWM6</accession>
<feature type="compositionally biased region" description="Polar residues" evidence="1">
    <location>
        <begin position="33"/>
        <end position="44"/>
    </location>
</feature>
<evidence type="ECO:0000313" key="3">
    <source>
        <dbReference type="Proteomes" id="UP000886523"/>
    </source>
</evidence>
<evidence type="ECO:0000256" key="1">
    <source>
        <dbReference type="SAM" id="MobiDB-lite"/>
    </source>
</evidence>